<dbReference type="NCBIfam" id="TIGR00014">
    <property type="entry name" value="arsC"/>
    <property type="match status" value="1"/>
</dbReference>
<dbReference type="Gene3D" id="3.40.30.10">
    <property type="entry name" value="Glutaredoxin"/>
    <property type="match status" value="1"/>
</dbReference>
<organism evidence="5 6">
    <name type="scientific">Gynuella sunshinyii YC6258</name>
    <dbReference type="NCBI Taxonomy" id="1445510"/>
    <lineage>
        <taxon>Bacteria</taxon>
        <taxon>Pseudomonadati</taxon>
        <taxon>Pseudomonadota</taxon>
        <taxon>Gammaproteobacteria</taxon>
        <taxon>Oceanospirillales</taxon>
        <taxon>Saccharospirillaceae</taxon>
        <taxon>Gynuella</taxon>
    </lineage>
</organism>
<dbReference type="HOGENOM" id="CLU_116644_0_1_6"/>
<reference evidence="5 6" key="1">
    <citation type="submission" date="2014-01" db="EMBL/GenBank/DDBJ databases">
        <title>Full genme sequencing of cellulolytic bacterium Gynuella sunshinyii YC6258T gen. nov., sp. nov.</title>
        <authorList>
            <person name="Khan H."/>
            <person name="Chung E.J."/>
            <person name="Chung Y.R."/>
        </authorList>
    </citation>
    <scope>NUCLEOTIDE SEQUENCE [LARGE SCALE GENOMIC DNA]</scope>
    <source>
        <strain evidence="5 6">YC6258</strain>
    </source>
</reference>
<evidence type="ECO:0000256" key="3">
    <source>
        <dbReference type="PROSITE-ProRule" id="PRU01282"/>
    </source>
</evidence>
<evidence type="ECO:0000313" key="6">
    <source>
        <dbReference type="Proteomes" id="UP000032266"/>
    </source>
</evidence>
<accession>A0A0C5V6Z7</accession>
<comment type="similarity">
    <text evidence="1 3 4">Belongs to the ArsC family.</text>
</comment>
<gene>
    <name evidence="5" type="ORF">YC6258_03154</name>
</gene>
<dbReference type="STRING" id="1445510.YC6258_03154"/>
<name>A0A0C5V6Z7_9GAMM</name>
<keyword evidence="6" id="KW-1185">Reference proteome</keyword>
<proteinExistence type="inferred from homology"/>
<dbReference type="InterPro" id="IPR036249">
    <property type="entry name" value="Thioredoxin-like_sf"/>
</dbReference>
<dbReference type="EC" id="1.20.4.1" evidence="4"/>
<dbReference type="CDD" id="cd03034">
    <property type="entry name" value="ArsC_ArsC"/>
    <property type="match status" value="1"/>
</dbReference>
<dbReference type="InterPro" id="IPR006659">
    <property type="entry name" value="Arsenate_reductase"/>
</dbReference>
<dbReference type="PANTHER" id="PTHR30041">
    <property type="entry name" value="ARSENATE REDUCTASE"/>
    <property type="match status" value="1"/>
</dbReference>
<dbReference type="PANTHER" id="PTHR30041:SF4">
    <property type="entry name" value="ARSENATE REDUCTASE"/>
    <property type="match status" value="1"/>
</dbReference>
<evidence type="ECO:0000256" key="1">
    <source>
        <dbReference type="ARBA" id="ARBA00007198"/>
    </source>
</evidence>
<dbReference type="InterPro" id="IPR006660">
    <property type="entry name" value="Arsenate_reductase-like"/>
</dbReference>
<dbReference type="EMBL" id="CP007142">
    <property type="protein sequence ID" value="AJQ95190.1"/>
    <property type="molecule type" value="Genomic_DNA"/>
</dbReference>
<dbReference type="OrthoDB" id="9790554at2"/>
<comment type="catalytic activity">
    <reaction evidence="4">
        <text>[glutaredoxin]-dithiol + arsenate + glutathione + H(+) = glutathionyl-S-S-[glutaredoxin] + arsenite + H2O</text>
        <dbReference type="Rhea" id="RHEA:22016"/>
        <dbReference type="Rhea" id="RHEA-COMP:10729"/>
        <dbReference type="Rhea" id="RHEA-COMP:17668"/>
        <dbReference type="ChEBI" id="CHEBI:15377"/>
        <dbReference type="ChEBI" id="CHEBI:15378"/>
        <dbReference type="ChEBI" id="CHEBI:29242"/>
        <dbReference type="ChEBI" id="CHEBI:29950"/>
        <dbReference type="ChEBI" id="CHEBI:48597"/>
        <dbReference type="ChEBI" id="CHEBI:57925"/>
        <dbReference type="ChEBI" id="CHEBI:146199"/>
        <dbReference type="EC" id="1.20.4.1"/>
    </reaction>
</comment>
<dbReference type="PATRIC" id="fig|1445510.3.peg.3117"/>
<evidence type="ECO:0000313" key="5">
    <source>
        <dbReference type="EMBL" id="AJQ95190.1"/>
    </source>
</evidence>
<evidence type="ECO:0000256" key="2">
    <source>
        <dbReference type="ARBA" id="ARBA00023002"/>
    </source>
</evidence>
<dbReference type="KEGG" id="gsn:YC6258_03154"/>
<dbReference type="Pfam" id="PF03960">
    <property type="entry name" value="ArsC"/>
    <property type="match status" value="1"/>
</dbReference>
<keyword evidence="2 4" id="KW-0560">Oxidoreductase</keyword>
<dbReference type="PROSITE" id="PS51353">
    <property type="entry name" value="ARSC"/>
    <property type="match status" value="1"/>
</dbReference>
<dbReference type="Proteomes" id="UP000032266">
    <property type="component" value="Chromosome"/>
</dbReference>
<sequence>MTKAIIYHNPRCSKSRETLKLLEQHNIEHDIHLYLNNPLTKPSLKQLLEELELPVRDIIRSGEDEYKEMGLGTENLTDEQLLDAIVTTPKLMQRPIVSYQGKARIGRPPEQVLDLFK</sequence>
<dbReference type="GO" id="GO:0008794">
    <property type="term" value="F:arsenate reductase (glutaredoxin) activity"/>
    <property type="evidence" value="ECO:0007669"/>
    <property type="project" value="UniProtKB-UniRule"/>
</dbReference>
<dbReference type="SUPFAM" id="SSF52833">
    <property type="entry name" value="Thioredoxin-like"/>
    <property type="match status" value="1"/>
</dbReference>
<dbReference type="RefSeq" id="WP_044617541.1">
    <property type="nucleotide sequence ID" value="NZ_CP007142.1"/>
</dbReference>
<evidence type="ECO:0000256" key="4">
    <source>
        <dbReference type="RuleBase" id="RU362029"/>
    </source>
</evidence>
<dbReference type="AlphaFoldDB" id="A0A0C5V6Z7"/>
<protein>
    <recommendedName>
        <fullName evidence="4">Arsenate reductase</fullName>
        <ecNumber evidence="4">1.20.4.1</ecNumber>
    </recommendedName>
</protein>